<reference evidence="2" key="1">
    <citation type="submission" date="2019-12" db="EMBL/GenBank/DDBJ databases">
        <title>Genome sequencing and annotation of Brassica cretica.</title>
        <authorList>
            <person name="Studholme D.J."/>
            <person name="Sarris P."/>
        </authorList>
    </citation>
    <scope>NUCLEOTIDE SEQUENCE</scope>
    <source>
        <strain evidence="2">PFS-109/04</strain>
        <tissue evidence="2">Leaf</tissue>
    </source>
</reference>
<evidence type="ECO:0000313" key="3">
    <source>
        <dbReference type="Proteomes" id="UP000712600"/>
    </source>
</evidence>
<evidence type="ECO:0000256" key="1">
    <source>
        <dbReference type="SAM" id="SignalP"/>
    </source>
</evidence>
<accession>A0A8S9P3B7</accession>
<protein>
    <submittedName>
        <fullName evidence="2">Uncharacterized protein</fullName>
    </submittedName>
</protein>
<feature type="signal peptide" evidence="1">
    <location>
        <begin position="1"/>
        <end position="22"/>
    </location>
</feature>
<comment type="caution">
    <text evidence="2">The sequence shown here is derived from an EMBL/GenBank/DDBJ whole genome shotgun (WGS) entry which is preliminary data.</text>
</comment>
<name>A0A8S9P3B7_BRACR</name>
<dbReference type="Proteomes" id="UP000712600">
    <property type="component" value="Unassembled WGS sequence"/>
</dbReference>
<dbReference type="AlphaFoldDB" id="A0A8S9P3B7"/>
<keyword evidence="1" id="KW-0732">Signal</keyword>
<proteinExistence type="predicted"/>
<feature type="chain" id="PRO_5035886148" evidence="1">
    <location>
        <begin position="23"/>
        <end position="313"/>
    </location>
</feature>
<gene>
    <name evidence="2" type="ORF">F2Q69_00007645</name>
</gene>
<sequence length="313" mass="33293">MLSPCSCLWSVVSLSLGNRARGLLMMLCPVRRVTSSIGIGNPYGSPGFSSSLAESESASVVVYFEGESGSGMQAELMVPDRSEITPASIFWVPAPRSGFLPLGPGSLPPGLGPASGHGSLSLSLGPSFVFQTKLIPAITTMKMTFYALCSTPTTPHTGPGHDLQLTDRDTPCSSKHIEAPCSLKHIDYSTICSGHVPPRTDVSKALSLFLRFSKAARGVLVLSSWGGVSLVLIFHPSLMAAVASLCLIGIRFPTLRGFAYLTVFGGACKAYASYPGDNARIPGILGNKENLTFERFSLMAENDNRFQRILRTS</sequence>
<dbReference type="EMBL" id="QGKX02001521">
    <property type="protein sequence ID" value="KAF3507727.1"/>
    <property type="molecule type" value="Genomic_DNA"/>
</dbReference>
<organism evidence="2 3">
    <name type="scientific">Brassica cretica</name>
    <name type="common">Mustard</name>
    <dbReference type="NCBI Taxonomy" id="69181"/>
    <lineage>
        <taxon>Eukaryota</taxon>
        <taxon>Viridiplantae</taxon>
        <taxon>Streptophyta</taxon>
        <taxon>Embryophyta</taxon>
        <taxon>Tracheophyta</taxon>
        <taxon>Spermatophyta</taxon>
        <taxon>Magnoliopsida</taxon>
        <taxon>eudicotyledons</taxon>
        <taxon>Gunneridae</taxon>
        <taxon>Pentapetalae</taxon>
        <taxon>rosids</taxon>
        <taxon>malvids</taxon>
        <taxon>Brassicales</taxon>
        <taxon>Brassicaceae</taxon>
        <taxon>Brassiceae</taxon>
        <taxon>Brassica</taxon>
    </lineage>
</organism>
<evidence type="ECO:0000313" key="2">
    <source>
        <dbReference type="EMBL" id="KAF3507727.1"/>
    </source>
</evidence>